<keyword evidence="5" id="KW-1185">Reference proteome</keyword>
<dbReference type="PANTHER" id="PTHR10867:SF17">
    <property type="entry name" value="NICOTINAMIDE N-METHYLTRANSFERASE"/>
    <property type="match status" value="1"/>
</dbReference>
<dbReference type="GO" id="GO:0008168">
    <property type="term" value="F:methyltransferase activity"/>
    <property type="evidence" value="ECO:0007669"/>
    <property type="project" value="UniProtKB-KW"/>
</dbReference>
<dbReference type="InterPro" id="IPR029063">
    <property type="entry name" value="SAM-dependent_MTases_sf"/>
</dbReference>
<evidence type="ECO:0000256" key="2">
    <source>
        <dbReference type="ARBA" id="ARBA00022679"/>
    </source>
</evidence>
<comment type="caution">
    <text evidence="4">The sequence shown here is derived from an EMBL/GenBank/DDBJ whole genome shotgun (WGS) entry which is preliminary data.</text>
</comment>
<dbReference type="InterPro" id="IPR000940">
    <property type="entry name" value="NNMT_TEMT_trans"/>
</dbReference>
<dbReference type="SUPFAM" id="SSF53335">
    <property type="entry name" value="S-adenosyl-L-methionine-dependent methyltransferases"/>
    <property type="match status" value="1"/>
</dbReference>
<dbReference type="Gene3D" id="3.40.50.150">
    <property type="entry name" value="Vaccinia Virus protein VP39"/>
    <property type="match status" value="1"/>
</dbReference>
<dbReference type="EMBL" id="JACHGT010000001">
    <property type="protein sequence ID" value="MBB6032304.1"/>
    <property type="molecule type" value="Genomic_DNA"/>
</dbReference>
<name>A0A841F975_9ACTN</name>
<gene>
    <name evidence="4" type="ORF">HNR73_000146</name>
</gene>
<evidence type="ECO:0000256" key="3">
    <source>
        <dbReference type="ARBA" id="ARBA00022691"/>
    </source>
</evidence>
<keyword evidence="2" id="KW-0808">Transferase</keyword>
<accession>A0A841F975</accession>
<proteinExistence type="predicted"/>
<dbReference type="Pfam" id="PF01234">
    <property type="entry name" value="NNMT_PNMT_TEMT"/>
    <property type="match status" value="1"/>
</dbReference>
<sequence>MFNEDFPWDAFDSEWYHSLNYATLRDDDHDILTIVRDFFTEAHAQDRPERAWSGLDVGTGANLYPALSMLPFCRRIRLHEFSASNVSWLEREIGGGFRPSWDPFWAALCEREPYAAVADPRARLREVAEVCQDSVFTLSDGAETGPRDVFNGLAVRTWDVGTMFFGAESMTTDFVEFKLAVGRFMHSLRPGAPFAAAFMRDSKGYTVGDVDFPAVAIKEQDVAECLEGLASRVEVQVTGLEATLRAGYGGMIVATGRAADGRAGWR</sequence>
<evidence type="ECO:0000313" key="4">
    <source>
        <dbReference type="EMBL" id="MBB6032304.1"/>
    </source>
</evidence>
<dbReference type="RefSeq" id="WP_203686587.1">
    <property type="nucleotide sequence ID" value="NZ_BONT01000063.1"/>
</dbReference>
<evidence type="ECO:0008006" key="6">
    <source>
        <dbReference type="Google" id="ProtNLM"/>
    </source>
</evidence>
<dbReference type="AlphaFoldDB" id="A0A841F975"/>
<evidence type="ECO:0000313" key="5">
    <source>
        <dbReference type="Proteomes" id="UP000548476"/>
    </source>
</evidence>
<dbReference type="Proteomes" id="UP000548476">
    <property type="component" value="Unassembled WGS sequence"/>
</dbReference>
<organism evidence="4 5">
    <name type="scientific">Phytomonospora endophytica</name>
    <dbReference type="NCBI Taxonomy" id="714109"/>
    <lineage>
        <taxon>Bacteria</taxon>
        <taxon>Bacillati</taxon>
        <taxon>Actinomycetota</taxon>
        <taxon>Actinomycetes</taxon>
        <taxon>Micromonosporales</taxon>
        <taxon>Micromonosporaceae</taxon>
        <taxon>Phytomonospora</taxon>
    </lineage>
</organism>
<dbReference type="PROSITE" id="PS51681">
    <property type="entry name" value="SAM_MT_NNMT_PNMT_TEMT"/>
    <property type="match status" value="1"/>
</dbReference>
<dbReference type="PANTHER" id="PTHR10867">
    <property type="entry name" value="NNMT/PNMT/TEMT FAMILY MEMBER"/>
    <property type="match status" value="1"/>
</dbReference>
<protein>
    <recommendedName>
        <fullName evidence="6">Methyltransferase</fullName>
    </recommendedName>
</protein>
<evidence type="ECO:0000256" key="1">
    <source>
        <dbReference type="ARBA" id="ARBA00022603"/>
    </source>
</evidence>
<dbReference type="NCBIfam" id="NF040568">
    <property type="entry name" value="SCO2525_fam"/>
    <property type="match status" value="1"/>
</dbReference>
<keyword evidence="3" id="KW-0949">S-adenosyl-L-methionine</keyword>
<keyword evidence="1" id="KW-0489">Methyltransferase</keyword>
<dbReference type="GO" id="GO:0032259">
    <property type="term" value="P:methylation"/>
    <property type="evidence" value="ECO:0007669"/>
    <property type="project" value="UniProtKB-KW"/>
</dbReference>
<reference evidence="4 5" key="1">
    <citation type="submission" date="2020-08" db="EMBL/GenBank/DDBJ databases">
        <title>Genomic Encyclopedia of Type Strains, Phase IV (KMG-IV): sequencing the most valuable type-strain genomes for metagenomic binning, comparative biology and taxonomic classification.</title>
        <authorList>
            <person name="Goeker M."/>
        </authorList>
    </citation>
    <scope>NUCLEOTIDE SEQUENCE [LARGE SCALE GENOMIC DNA]</scope>
    <source>
        <strain evidence="4 5">YIM 65646</strain>
    </source>
</reference>